<dbReference type="Proteomes" id="UP000292927">
    <property type="component" value="Unassembled WGS sequence"/>
</dbReference>
<keyword evidence="1" id="KW-1133">Transmembrane helix</keyword>
<feature type="transmembrane region" description="Helical" evidence="1">
    <location>
        <begin position="113"/>
        <end position="134"/>
    </location>
</feature>
<proteinExistence type="predicted"/>
<feature type="transmembrane region" description="Helical" evidence="1">
    <location>
        <begin position="63"/>
        <end position="81"/>
    </location>
</feature>
<evidence type="ECO:0000313" key="2">
    <source>
        <dbReference type="EMBL" id="RZT02072.1"/>
    </source>
</evidence>
<feature type="transmembrane region" description="Helical" evidence="1">
    <location>
        <begin position="32"/>
        <end position="51"/>
    </location>
</feature>
<feature type="transmembrane region" description="Helical" evidence="1">
    <location>
        <begin position="326"/>
        <end position="349"/>
    </location>
</feature>
<keyword evidence="1" id="KW-0812">Transmembrane</keyword>
<accession>A0A4Q7PMF7</accession>
<keyword evidence="1" id="KW-0472">Membrane</keyword>
<keyword evidence="3" id="KW-1185">Reference proteome</keyword>
<feature type="transmembrane region" description="Helical" evidence="1">
    <location>
        <begin position="140"/>
        <end position="156"/>
    </location>
</feature>
<feature type="transmembrane region" description="Helical" evidence="1">
    <location>
        <begin position="210"/>
        <end position="230"/>
    </location>
</feature>
<sequence>MVIDTRNAKVVKLLIWGTLLSFGITWSYSSNYYIYVFISLIATVFSFGIFFRRFSEIEINCRRICTLLLIISFVTGVIFRFNLKSMIMINTSLLFPFAFSTLNVDVTDIKKGSIAASLLSLVIVFTQIQTGFLGKINSNTFSFLAFMGLSISFIWFEISEIKILPTLFLTVSFFMLLQTGSRNAAIVIVICLILLIIPRRIILKKIVYRIIYLVSLGYTVFALHFMEWGLSNPTISNLLNNYTQSFSTKAWAMEGRADFLAEISQKIAELDLFTKVFGEGVCQHLGHNLFYQCVFSWGYFGTILIYILLILVFEMGYEEAKDGNKIVFGCDIILIGHIIINGADVYLFGPESCSFLPLIIMGLIVQQYMYHHFYVNNGGVIMKTKGRILKKKSL</sequence>
<dbReference type="EMBL" id="SGXF01000001">
    <property type="protein sequence ID" value="RZT02072.1"/>
    <property type="molecule type" value="Genomic_DNA"/>
</dbReference>
<feature type="transmembrane region" description="Helical" evidence="1">
    <location>
        <begin position="185"/>
        <end position="203"/>
    </location>
</feature>
<name>A0A4Q7PMF7_9FIRM</name>
<feature type="transmembrane region" description="Helical" evidence="1">
    <location>
        <begin position="7"/>
        <end position="26"/>
    </location>
</feature>
<evidence type="ECO:0000256" key="1">
    <source>
        <dbReference type="SAM" id="Phobius"/>
    </source>
</evidence>
<comment type="caution">
    <text evidence="2">The sequence shown here is derived from an EMBL/GenBank/DDBJ whole genome shotgun (WGS) entry which is preliminary data.</text>
</comment>
<dbReference type="AlphaFoldDB" id="A0A4Q7PMF7"/>
<evidence type="ECO:0008006" key="4">
    <source>
        <dbReference type="Google" id="ProtNLM"/>
    </source>
</evidence>
<organism evidence="2 3">
    <name type="scientific">Cuneatibacter caecimuris</name>
    <dbReference type="NCBI Taxonomy" id="1796618"/>
    <lineage>
        <taxon>Bacteria</taxon>
        <taxon>Bacillati</taxon>
        <taxon>Bacillota</taxon>
        <taxon>Clostridia</taxon>
        <taxon>Lachnospirales</taxon>
        <taxon>Lachnospiraceae</taxon>
        <taxon>Cuneatibacter</taxon>
    </lineage>
</organism>
<protein>
    <recommendedName>
        <fullName evidence="4">O-antigen ligase</fullName>
    </recommendedName>
</protein>
<reference evidence="2 3" key="1">
    <citation type="submission" date="2019-02" db="EMBL/GenBank/DDBJ databases">
        <title>Genomic Encyclopedia of Type Strains, Phase IV (KMG-IV): sequencing the most valuable type-strain genomes for metagenomic binning, comparative biology and taxonomic classification.</title>
        <authorList>
            <person name="Goeker M."/>
        </authorList>
    </citation>
    <scope>NUCLEOTIDE SEQUENCE [LARGE SCALE GENOMIC DNA]</scope>
    <source>
        <strain evidence="2 3">DSM 29486</strain>
    </source>
</reference>
<evidence type="ECO:0000313" key="3">
    <source>
        <dbReference type="Proteomes" id="UP000292927"/>
    </source>
</evidence>
<dbReference type="RefSeq" id="WP_130432132.1">
    <property type="nucleotide sequence ID" value="NZ_SGXF01000001.1"/>
</dbReference>
<feature type="transmembrane region" description="Helical" evidence="1">
    <location>
        <begin position="294"/>
        <end position="314"/>
    </location>
</feature>
<feature type="transmembrane region" description="Helical" evidence="1">
    <location>
        <begin position="355"/>
        <end position="375"/>
    </location>
</feature>
<gene>
    <name evidence="2" type="ORF">EV209_0177</name>
</gene>